<gene>
    <name evidence="8" type="ORF">BGW38_006976</name>
</gene>
<dbReference type="InterPro" id="IPR023827">
    <property type="entry name" value="Peptidase_S8_Asp-AS"/>
</dbReference>
<evidence type="ECO:0000256" key="4">
    <source>
        <dbReference type="ARBA" id="ARBA00022825"/>
    </source>
</evidence>
<dbReference type="PANTHER" id="PTHR43806:SF66">
    <property type="entry name" value="SERIN ENDOPEPTIDASE"/>
    <property type="match status" value="1"/>
</dbReference>
<dbReference type="Pfam" id="PF00082">
    <property type="entry name" value="Peptidase_S8"/>
    <property type="match status" value="1"/>
</dbReference>
<feature type="non-terminal residue" evidence="8">
    <location>
        <position position="269"/>
    </location>
</feature>
<keyword evidence="4" id="KW-0720">Serine protease</keyword>
<dbReference type="InterPro" id="IPR050131">
    <property type="entry name" value="Peptidase_S8_subtilisin-like"/>
</dbReference>
<dbReference type="PROSITE" id="PS00137">
    <property type="entry name" value="SUBTILASE_HIS"/>
    <property type="match status" value="1"/>
</dbReference>
<evidence type="ECO:0000256" key="2">
    <source>
        <dbReference type="ARBA" id="ARBA00022670"/>
    </source>
</evidence>
<evidence type="ECO:0000256" key="3">
    <source>
        <dbReference type="ARBA" id="ARBA00022801"/>
    </source>
</evidence>
<name>A0A9P6FZX1_9FUNG</name>
<keyword evidence="3" id="KW-0378">Hydrolase</keyword>
<comment type="similarity">
    <text evidence="1 5">Belongs to the peptidase S8 family.</text>
</comment>
<dbReference type="SUPFAM" id="SSF52743">
    <property type="entry name" value="Subtilisin-like"/>
    <property type="match status" value="1"/>
</dbReference>
<dbReference type="InterPro" id="IPR015500">
    <property type="entry name" value="Peptidase_S8_subtilisin-rel"/>
</dbReference>
<dbReference type="GO" id="GO:0005615">
    <property type="term" value="C:extracellular space"/>
    <property type="evidence" value="ECO:0007669"/>
    <property type="project" value="TreeGrafter"/>
</dbReference>
<accession>A0A9P6FZX1</accession>
<dbReference type="EMBL" id="JAABOA010000453">
    <property type="protein sequence ID" value="KAF9584281.1"/>
    <property type="molecule type" value="Genomic_DNA"/>
</dbReference>
<dbReference type="PRINTS" id="PR00723">
    <property type="entry name" value="SUBTILISIN"/>
</dbReference>
<dbReference type="InterPro" id="IPR000209">
    <property type="entry name" value="Peptidase_S8/S53_dom"/>
</dbReference>
<evidence type="ECO:0000313" key="9">
    <source>
        <dbReference type="Proteomes" id="UP000780801"/>
    </source>
</evidence>
<keyword evidence="2" id="KW-0645">Protease</keyword>
<dbReference type="PROSITE" id="PS51892">
    <property type="entry name" value="SUBTILASE"/>
    <property type="match status" value="1"/>
</dbReference>
<sequence>MKFATILSALAAATLVSAGKFHELDIKDQDKVVTGGFIIEYQDNVSHNAARNALNSRKIDYKVRNEYNIFNGAAITVRSEHNGKDIAALPGVKNVWPITLYSVPKPQLSKTKPTDPEAASLHHMTGVDVIHKKYKLTGKGIKIGVIDTGIDYKHPGFAAKGAAEGCFARYGKNCRVKFGWDFVGDAYTGANTPIPDSDPMDCQGHGSHVAGIIGADATNIKSGAKPPQPFIGVAPEVTLGAYRVFGCKGSAGDDVILAAMELAFNDGMD</sequence>
<evidence type="ECO:0000256" key="6">
    <source>
        <dbReference type="SAM" id="SignalP"/>
    </source>
</evidence>
<dbReference type="PANTHER" id="PTHR43806">
    <property type="entry name" value="PEPTIDASE S8"/>
    <property type="match status" value="1"/>
</dbReference>
<evidence type="ECO:0000313" key="8">
    <source>
        <dbReference type="EMBL" id="KAF9584281.1"/>
    </source>
</evidence>
<dbReference type="GO" id="GO:0006508">
    <property type="term" value="P:proteolysis"/>
    <property type="evidence" value="ECO:0007669"/>
    <property type="project" value="UniProtKB-KW"/>
</dbReference>
<dbReference type="Gene3D" id="3.40.50.200">
    <property type="entry name" value="Peptidase S8/S53 domain"/>
    <property type="match status" value="1"/>
</dbReference>
<dbReference type="AlphaFoldDB" id="A0A9P6FZX1"/>
<keyword evidence="9" id="KW-1185">Reference proteome</keyword>
<protein>
    <recommendedName>
        <fullName evidence="7">Peptidase S8/S53 domain-containing protein</fullName>
    </recommendedName>
</protein>
<evidence type="ECO:0000259" key="7">
    <source>
        <dbReference type="Pfam" id="PF00082"/>
    </source>
</evidence>
<keyword evidence="6" id="KW-0732">Signal</keyword>
<organism evidence="8 9">
    <name type="scientific">Lunasporangiospora selenospora</name>
    <dbReference type="NCBI Taxonomy" id="979761"/>
    <lineage>
        <taxon>Eukaryota</taxon>
        <taxon>Fungi</taxon>
        <taxon>Fungi incertae sedis</taxon>
        <taxon>Mucoromycota</taxon>
        <taxon>Mortierellomycotina</taxon>
        <taxon>Mortierellomycetes</taxon>
        <taxon>Mortierellales</taxon>
        <taxon>Mortierellaceae</taxon>
        <taxon>Lunasporangiospora</taxon>
    </lineage>
</organism>
<feature type="chain" id="PRO_5040478572" description="Peptidase S8/S53 domain-containing protein" evidence="6">
    <location>
        <begin position="19"/>
        <end position="269"/>
    </location>
</feature>
<feature type="domain" description="Peptidase S8/S53" evidence="7">
    <location>
        <begin position="138"/>
        <end position="269"/>
    </location>
</feature>
<proteinExistence type="inferred from homology"/>
<comment type="caution">
    <text evidence="5">Lacks conserved residue(s) required for the propagation of feature annotation.</text>
</comment>
<dbReference type="PROSITE" id="PS00136">
    <property type="entry name" value="SUBTILASE_ASP"/>
    <property type="match status" value="1"/>
</dbReference>
<dbReference type="InterPro" id="IPR036852">
    <property type="entry name" value="Peptidase_S8/S53_dom_sf"/>
</dbReference>
<dbReference type="InterPro" id="IPR022398">
    <property type="entry name" value="Peptidase_S8_His-AS"/>
</dbReference>
<feature type="signal peptide" evidence="6">
    <location>
        <begin position="1"/>
        <end position="18"/>
    </location>
</feature>
<evidence type="ECO:0000256" key="5">
    <source>
        <dbReference type="PROSITE-ProRule" id="PRU01240"/>
    </source>
</evidence>
<dbReference type="OrthoDB" id="206201at2759"/>
<evidence type="ECO:0000256" key="1">
    <source>
        <dbReference type="ARBA" id="ARBA00011073"/>
    </source>
</evidence>
<dbReference type="Proteomes" id="UP000780801">
    <property type="component" value="Unassembled WGS sequence"/>
</dbReference>
<reference evidence="8" key="1">
    <citation type="journal article" date="2020" name="Fungal Divers.">
        <title>Resolving the Mortierellaceae phylogeny through synthesis of multi-gene phylogenetics and phylogenomics.</title>
        <authorList>
            <person name="Vandepol N."/>
            <person name="Liber J."/>
            <person name="Desiro A."/>
            <person name="Na H."/>
            <person name="Kennedy M."/>
            <person name="Barry K."/>
            <person name="Grigoriev I.V."/>
            <person name="Miller A.N."/>
            <person name="O'Donnell K."/>
            <person name="Stajich J.E."/>
            <person name="Bonito G."/>
        </authorList>
    </citation>
    <scope>NUCLEOTIDE SEQUENCE</scope>
    <source>
        <strain evidence="8">KOD1015</strain>
    </source>
</reference>
<comment type="caution">
    <text evidence="8">The sequence shown here is derived from an EMBL/GenBank/DDBJ whole genome shotgun (WGS) entry which is preliminary data.</text>
</comment>
<dbReference type="GO" id="GO:0004252">
    <property type="term" value="F:serine-type endopeptidase activity"/>
    <property type="evidence" value="ECO:0007669"/>
    <property type="project" value="InterPro"/>
</dbReference>